<organism evidence="1">
    <name type="scientific">viral metagenome</name>
    <dbReference type="NCBI Taxonomy" id="1070528"/>
    <lineage>
        <taxon>unclassified sequences</taxon>
        <taxon>metagenomes</taxon>
        <taxon>organismal metagenomes</taxon>
    </lineage>
</organism>
<proteinExistence type="predicted"/>
<protein>
    <submittedName>
        <fullName evidence="1">Uncharacterized protein</fullName>
    </submittedName>
</protein>
<evidence type="ECO:0000313" key="1">
    <source>
        <dbReference type="EMBL" id="QHT83571.1"/>
    </source>
</evidence>
<accession>A0A6C0HSB2</accession>
<dbReference type="AlphaFoldDB" id="A0A6C0HSB2"/>
<name>A0A6C0HSB2_9ZZZZ</name>
<dbReference type="EMBL" id="MN740010">
    <property type="protein sequence ID" value="QHT83571.1"/>
    <property type="molecule type" value="Genomic_DNA"/>
</dbReference>
<sequence>MLSKIEKQTIIDAYVTILNNYFSSFMESEICCQEQNYYVNVNFDSQINRNLFIGLSIIHRIFEYVLLKTKNVSSTYYYTNDSISYYLEYLEQIYKSNYSYNSNNLDTDIVLFVYKKTILELFDNDSKNNNINIGGKSILSNIIQSNSNFNNLEHIPKQCLKDFCFSIFKITNLLLSWKDTIQINSIKKNKFSYILRIEACLKLLDSFMKNIDNLNVLIEYLEIFYQHIHISHPVWIKLLEEIILDKKNKKKDFKDVESFLLFFNMEKGNIQESIDKGDLNHVINKLRGTVGSS</sequence>
<reference evidence="1" key="1">
    <citation type="journal article" date="2020" name="Nature">
        <title>Giant virus diversity and host interactions through global metagenomics.</title>
        <authorList>
            <person name="Schulz F."/>
            <person name="Roux S."/>
            <person name="Paez-Espino D."/>
            <person name="Jungbluth S."/>
            <person name="Walsh D.A."/>
            <person name="Denef V.J."/>
            <person name="McMahon K.D."/>
            <person name="Konstantinidis K.T."/>
            <person name="Eloe-Fadrosh E.A."/>
            <person name="Kyrpides N.C."/>
            <person name="Woyke T."/>
        </authorList>
    </citation>
    <scope>NUCLEOTIDE SEQUENCE</scope>
    <source>
        <strain evidence="1">GVMAG-M-3300023184-168</strain>
    </source>
</reference>